<feature type="domain" description="LAA1-like C-terminal TPR repeats" evidence="3">
    <location>
        <begin position="1954"/>
        <end position="2120"/>
    </location>
</feature>
<dbReference type="EMBL" id="PJQD01000005">
    <property type="protein sequence ID" value="POY76213.1"/>
    <property type="molecule type" value="Genomic_DNA"/>
</dbReference>
<dbReference type="Gene3D" id="1.25.10.10">
    <property type="entry name" value="Leucine-rich Repeat Variant"/>
    <property type="match status" value="3"/>
</dbReference>
<dbReference type="PANTHER" id="PTHR21663:SF0">
    <property type="entry name" value="HEAT REPEAT-CONTAINING PROTEIN 5B"/>
    <property type="match status" value="1"/>
</dbReference>
<dbReference type="InterPro" id="IPR016024">
    <property type="entry name" value="ARM-type_fold"/>
</dbReference>
<feature type="region of interest" description="Disordered" evidence="2">
    <location>
        <begin position="78"/>
        <end position="106"/>
    </location>
</feature>
<dbReference type="InterPro" id="IPR057981">
    <property type="entry name" value="TPR_LAA1-like_C"/>
</dbReference>
<evidence type="ECO:0000259" key="3">
    <source>
        <dbReference type="Pfam" id="PF25808"/>
    </source>
</evidence>
<evidence type="ECO:0000256" key="1">
    <source>
        <dbReference type="ARBA" id="ARBA00008304"/>
    </source>
</evidence>
<dbReference type="SUPFAM" id="SSF48371">
    <property type="entry name" value="ARM repeat"/>
    <property type="match status" value="3"/>
</dbReference>
<protein>
    <recommendedName>
        <fullName evidence="3">LAA1-like C-terminal TPR repeats domain-containing protein</fullName>
    </recommendedName>
</protein>
<dbReference type="GO" id="GO:0006897">
    <property type="term" value="P:endocytosis"/>
    <property type="evidence" value="ECO:0007669"/>
    <property type="project" value="TreeGrafter"/>
</dbReference>
<dbReference type="InterPro" id="IPR011989">
    <property type="entry name" value="ARM-like"/>
</dbReference>
<dbReference type="Pfam" id="PF25808">
    <property type="entry name" value="TPR_LAA1_C"/>
    <property type="match status" value="1"/>
</dbReference>
<dbReference type="GO" id="GO:0005829">
    <property type="term" value="C:cytosol"/>
    <property type="evidence" value="ECO:0007669"/>
    <property type="project" value="GOC"/>
</dbReference>
<comment type="similarity">
    <text evidence="1">Belongs to the HEATR5 family.</text>
</comment>
<dbReference type="STRING" id="741276.A0A2S5BHI7"/>
<dbReference type="GO" id="GO:0030139">
    <property type="term" value="C:endocytic vesicle"/>
    <property type="evidence" value="ECO:0007669"/>
    <property type="project" value="TreeGrafter"/>
</dbReference>
<evidence type="ECO:0000313" key="5">
    <source>
        <dbReference type="Proteomes" id="UP000237144"/>
    </source>
</evidence>
<feature type="compositionally biased region" description="Basic and acidic residues" evidence="2">
    <location>
        <begin position="90"/>
        <end position="106"/>
    </location>
</feature>
<dbReference type="Pfam" id="PF20210">
    <property type="entry name" value="Laa1_Sip1_HTR5"/>
    <property type="match status" value="1"/>
</dbReference>
<name>A0A2S5BHI7_9BASI</name>
<dbReference type="GO" id="GO:0008104">
    <property type="term" value="P:intracellular protein localization"/>
    <property type="evidence" value="ECO:0007669"/>
    <property type="project" value="TreeGrafter"/>
</dbReference>
<comment type="caution">
    <text evidence="4">The sequence shown here is derived from an EMBL/GenBank/DDBJ whole genome shotgun (WGS) entry which is preliminary data.</text>
</comment>
<dbReference type="GO" id="GO:0042147">
    <property type="term" value="P:retrograde transport, endosome to Golgi"/>
    <property type="evidence" value="ECO:0007669"/>
    <property type="project" value="TreeGrafter"/>
</dbReference>
<dbReference type="GO" id="GO:0016020">
    <property type="term" value="C:membrane"/>
    <property type="evidence" value="ECO:0007669"/>
    <property type="project" value="TreeGrafter"/>
</dbReference>
<sequence length="2142" mass="229633">MSSAPRRLSSIDDLQWDSSQLEAAAAAGRGEHFLLTWLSACEKAVTTLPKVSQLASLALRDTGGRNLQFTLEVGEISTGTPATPVATQDGRPHNSKGEGDAGDAAAEHRVTASTLTGSPGQRAQEAIFREQPQLLKALLTLVQPPLPTAPTPPVKPGRPARALIARIITVVLARGDQKSLYDVAQSLLRGVNGTEGKGALEREKEWRIACTYILGEVYAAFGSQIMSLYNDIVTATIRIARTTSLPVILRHSALLCLRKVIDVVAKSMSDQTIRDTLKALKAGLGEKAGAIVRGSAECLLSMSSAAGTYATLAEINEVLMPAFRALEAADFVTRRSLSRLIAGLLAATQVEGSAAPTAHSKPKDASGNNQQDDDEDDGYPAIGVPSTSSSASKTLLSPIEMLAQLASPYNRATSSRRLRNALVDVYSDLFKTLGSAWVEHYYAEVVEHLIDDIGCGAAAGLGWIAWNPRLAERLDPARARYDALAARKAVNILLSDVISAQLLGEAGQIAALREIGTLYLKKWPSLMPNQPGPSKQAILLALDETTGLLRRLGCAPATAQEVIYDPLVRLIAHPSHSVQIAAAWALRTFCNAVPNRLSSTIAQVIELLNKDLTLMTSDGPNQSATVHRRTVGYAHALAALINLIPHKPLYVSFDLSAKCMSLAIQLLKQSGNHELHVSGIEIQVAWILVSALMSLGPHFVRLHLPQLLLLWRNALPKPTNKDASTAQVRGDNEWAFLLHIRECTLGAMLSFLRHNGPTTTSSGLVNEDTARRLALLLSNGLSFANSFTTSHPNLAAEQSPSTSSRLQLVDRDLMYRRRLYQCYVAFGQSAATQQQQIVLLQQTIAVISDPDRYFGESAIQAAATSGSFTSIWEETDNLAFGLTSLIRDGKNEVAGGDELANGTAAATKSKLGRLNRDRAESEIEEQLRRPVLAAGEYDGSVLTQTLASDTSSAFLPLDEAPSPATGLVDAAIELFALYFPLQETGNQAALVQLLLNNSRSFKLDKNPGRRQAILANAITAVLGALRLARRGIESAQVASPMRDLVKEALLHPDASLRQAAAESLGRLCALGGTSFMAGQIQACVQQVVSNTDPDNRAGCALAFSQIYSHVGSLAAAPILKTVIDVLLSLAADPHPLVHYSALQALSHVIDAASLSYAPYTNSTLGVLCKLYMQDTHEPEGGTPGSVNLRGDLPAYQAMCRVLDAIVGVLGPELQDSERVREVVLVLLREFSLEQNDEGIAVEAIKATQHFLIFAPDALDHAELVARLRAQLSSPRQPLKVAAVNSVYQLVQRDAGLMSKLGGDGLVRELFALLDDDTTIEGVRDAILSWLRQTADTNPSGWIDLCQRIMSRSASADRPKEKAVVAGAVADEEVQGLGIADDNEARPGAPTARASSRWRTQLFALECLHEVFLTVLRSGRREHFDVAHARALRANKRGLLITRVSDLIKMAFTASTAQVMEIRLEGLVVLKDVIDNFGASQDIDFEDAPLLEQYQAPIAAALTPAFAADSYPEVIASAIQVCAVFVGSGVTKEIDKMGRILKLLTTALESCRDSDMTSLGDVKDLSSTAAVMLKTSILAAWARFQTASTRQPYLADVIRPHLPLLCPFWVASLREYARLRVDPTALSSDGSGFDSVYSGMSRETALPFYENAWPQILHAVAALLKTSEPFMVGAMHGAGIPDGQPTSLRRDDPSKPAMFFWTTFGIAYETLCRPAAVDTVSAGDIQSIALDALAGLLRREVAGSVISEEGIFEDVCDLLFRLSLTEGPAVKVRVLEIAVSLAPTVLAGDSTMNPRLKQCLQIATTVIRELLPATSSSASRVSAITLPAHAEHVRRAFTLYADLADLLPSQLRPEVYAIAFHLYSVLLKDEQSELDLASPTLPVLKMLTSRAFEGTGAADETLPRVLNGMLSACLLNFDAVRNRKSPAAIVKMRSNLLAVVLLVTSIPPSVSVGREVVDHACYLLAETAQEGDGEAQIAARNCVFSLLIAASRSSSGTLAFCAGRLLPSVIELVTRTASSKAPVSEAQLKAVDDALKACMAVLLSVPVERRTQSASILLPVLLDLVAPTSPATSARSIATNHLVSLATTCPSHFKEATAALESEQRSLLEDSIRTALGQGSKRNPATAGHAAEEAPRISLKMFG</sequence>
<dbReference type="InterPro" id="IPR046837">
    <property type="entry name" value="Laa1/Sip1/HEATR5-like_HEAT"/>
</dbReference>
<feature type="region of interest" description="Disordered" evidence="2">
    <location>
        <begin position="353"/>
        <end position="391"/>
    </location>
</feature>
<evidence type="ECO:0000313" key="4">
    <source>
        <dbReference type="EMBL" id="POY76213.1"/>
    </source>
</evidence>
<dbReference type="Proteomes" id="UP000237144">
    <property type="component" value="Unassembled WGS sequence"/>
</dbReference>
<dbReference type="PANTHER" id="PTHR21663">
    <property type="entry name" value="HYPOTHETICAL HEAT DOMAIN-CONTAINING"/>
    <property type="match status" value="1"/>
</dbReference>
<dbReference type="InterPro" id="IPR040108">
    <property type="entry name" value="Laa1/Sip1/HEATR5"/>
</dbReference>
<accession>A0A2S5BHI7</accession>
<organism evidence="4 5">
    <name type="scientific">Rhodotorula taiwanensis</name>
    <dbReference type="NCBI Taxonomy" id="741276"/>
    <lineage>
        <taxon>Eukaryota</taxon>
        <taxon>Fungi</taxon>
        <taxon>Dikarya</taxon>
        <taxon>Basidiomycota</taxon>
        <taxon>Pucciniomycotina</taxon>
        <taxon>Microbotryomycetes</taxon>
        <taxon>Sporidiobolales</taxon>
        <taxon>Sporidiobolaceae</taxon>
        <taxon>Rhodotorula</taxon>
    </lineage>
</organism>
<gene>
    <name evidence="4" type="ORF">BMF94_0408</name>
</gene>
<dbReference type="OrthoDB" id="192608at2759"/>
<keyword evidence="5" id="KW-1185">Reference proteome</keyword>
<evidence type="ECO:0000256" key="2">
    <source>
        <dbReference type="SAM" id="MobiDB-lite"/>
    </source>
</evidence>
<dbReference type="GO" id="GO:0005794">
    <property type="term" value="C:Golgi apparatus"/>
    <property type="evidence" value="ECO:0007669"/>
    <property type="project" value="TreeGrafter"/>
</dbReference>
<proteinExistence type="inferred from homology"/>
<reference evidence="4 5" key="1">
    <citation type="journal article" date="2018" name="Front. Microbiol.">
        <title>Prospects for Fungal Bioremediation of Acidic Radioactive Waste Sites: Characterization and Genome Sequence of Rhodotorula taiwanensis MD1149.</title>
        <authorList>
            <person name="Tkavc R."/>
            <person name="Matrosova V.Y."/>
            <person name="Grichenko O.E."/>
            <person name="Gostincar C."/>
            <person name="Volpe R.P."/>
            <person name="Klimenkova P."/>
            <person name="Gaidamakova E.K."/>
            <person name="Zhou C.E."/>
            <person name="Stewart B.J."/>
            <person name="Lyman M.G."/>
            <person name="Malfatti S.A."/>
            <person name="Rubinfeld B."/>
            <person name="Courtot M."/>
            <person name="Singh J."/>
            <person name="Dalgard C.L."/>
            <person name="Hamilton T."/>
            <person name="Frey K.G."/>
            <person name="Gunde-Cimerman N."/>
            <person name="Dugan L."/>
            <person name="Daly M.J."/>
        </authorList>
    </citation>
    <scope>NUCLEOTIDE SEQUENCE [LARGE SCALE GENOMIC DNA]</scope>
    <source>
        <strain evidence="4 5">MD1149</strain>
    </source>
</reference>